<dbReference type="EMBL" id="JAENHM010000002">
    <property type="protein sequence ID" value="MBK1835883.1"/>
    <property type="molecule type" value="Genomic_DNA"/>
</dbReference>
<dbReference type="SUPFAM" id="SSF75011">
    <property type="entry name" value="3-carboxy-cis,cis-mucoante lactonizing enzyme"/>
    <property type="match status" value="1"/>
</dbReference>
<evidence type="ECO:0000313" key="1">
    <source>
        <dbReference type="EMBL" id="MBK1835883.1"/>
    </source>
</evidence>
<dbReference type="InterPro" id="IPR011049">
    <property type="entry name" value="Serralysin-like_metalloprot_C"/>
</dbReference>
<protein>
    <recommendedName>
        <fullName evidence="3">ELWxxDGT repeat-containing protein</fullName>
    </recommendedName>
</protein>
<name>A0ABS1EXI7_9PROT</name>
<dbReference type="InterPro" id="IPR030916">
    <property type="entry name" value="ELWxxDGT_rpt"/>
</dbReference>
<comment type="caution">
    <text evidence="1">The sequence shown here is derived from an EMBL/GenBank/DDBJ whole genome shotgun (WGS) entry which is preliminary data.</text>
</comment>
<dbReference type="SUPFAM" id="SSF51120">
    <property type="entry name" value="beta-Roll"/>
    <property type="match status" value="1"/>
</dbReference>
<proteinExistence type="predicted"/>
<dbReference type="Pfam" id="PF00353">
    <property type="entry name" value="HemolysinCabind"/>
    <property type="match status" value="1"/>
</dbReference>
<gene>
    <name evidence="1" type="ORF">JHL17_00515</name>
</gene>
<evidence type="ECO:0008006" key="3">
    <source>
        <dbReference type="Google" id="ProtNLM"/>
    </source>
</evidence>
<sequence length="567" mass="58728">MGQDQGHGQGHGVSGRRITGGAHRDLLFGGAGDDTIIGASGNDYMEGDGGSDRFVLKPGDGWDCIGDFQGGAGGDLLDLRGWSGFASLADVLAQSHQDRDGLVLDFGPRDGVKLMGLSRDDLTAGNLLLKPGHRKAAAVFAGADGDHGGEIWGTDGRSAVLLRDIAAGRASSDPRDLVELGRRVYFSADDGVHGREVWMTDGTTGGTRMLADIRPGAAGSAPTELSVADGRLFFQADDGQHGTELWVSDGTAAGTHMVKDIGDKPAGSFPHELTAVGDELFFSATDSEHGIALWRSDGTAAGTVLVKDFFPGGFDPPVPVPIFPGHLTAAGDDGDRLYLTAWDGTGSYSQLWITDRTGAGAVKLLDGLGEDPRSGHTASLVVAGETLFFNRGKDLWKSDGTPQGTVLVKDLPSTSSTVPNRFIAVGDGVAFVARTEQTGNELWISDGTEQGTHLVKDIAPGSADANIADVTVVDGTLFFTADDGVHGDSLWRSDGTAAGTRMVTAHNVSWTQPTGLGAVGDSLYFSATDSTTAGALFRLDVDSGAVRELTGTQSFGLSAGGLQIVGL</sequence>
<organism evidence="1 2">
    <name type="scientific">Azospirillum endophyticum</name>
    <dbReference type="NCBI Taxonomy" id="2800326"/>
    <lineage>
        <taxon>Bacteria</taxon>
        <taxon>Pseudomonadati</taxon>
        <taxon>Pseudomonadota</taxon>
        <taxon>Alphaproteobacteria</taxon>
        <taxon>Rhodospirillales</taxon>
        <taxon>Azospirillaceae</taxon>
        <taxon>Azospirillum</taxon>
    </lineage>
</organism>
<dbReference type="Proteomes" id="UP000652760">
    <property type="component" value="Unassembled WGS sequence"/>
</dbReference>
<accession>A0ABS1EXI7</accession>
<keyword evidence="2" id="KW-1185">Reference proteome</keyword>
<reference evidence="2" key="1">
    <citation type="submission" date="2021-01" db="EMBL/GenBank/DDBJ databases">
        <title>Genome public.</title>
        <authorList>
            <person name="Liu C."/>
            <person name="Sun Q."/>
        </authorList>
    </citation>
    <scope>NUCLEOTIDE SEQUENCE [LARGE SCALE GENOMIC DNA]</scope>
    <source>
        <strain evidence="2">YIM B02556</strain>
    </source>
</reference>
<dbReference type="PRINTS" id="PR00313">
    <property type="entry name" value="CABNDNGRPT"/>
</dbReference>
<dbReference type="RefSeq" id="WP_200190103.1">
    <property type="nucleotide sequence ID" value="NZ_JAENHM010000002.1"/>
</dbReference>
<dbReference type="NCBIfam" id="TIGR04534">
    <property type="entry name" value="ELWxxDGT_rpt"/>
    <property type="match status" value="2"/>
</dbReference>
<dbReference type="Gene3D" id="2.150.10.10">
    <property type="entry name" value="Serralysin-like metalloprotease, C-terminal"/>
    <property type="match status" value="1"/>
</dbReference>
<dbReference type="SUPFAM" id="SSF82171">
    <property type="entry name" value="DPP6 N-terminal domain-like"/>
    <property type="match status" value="1"/>
</dbReference>
<dbReference type="InterPro" id="IPR001343">
    <property type="entry name" value="Hemolysn_Ca-bd"/>
</dbReference>
<evidence type="ECO:0000313" key="2">
    <source>
        <dbReference type="Proteomes" id="UP000652760"/>
    </source>
</evidence>